<dbReference type="EMBL" id="CAJVQB010116739">
    <property type="protein sequence ID" value="CAG8852841.1"/>
    <property type="molecule type" value="Genomic_DNA"/>
</dbReference>
<evidence type="ECO:0000313" key="2">
    <source>
        <dbReference type="Proteomes" id="UP000789901"/>
    </source>
</evidence>
<feature type="non-terminal residue" evidence="1">
    <location>
        <position position="1"/>
    </location>
</feature>
<name>A0ABN7XC53_GIGMA</name>
<dbReference type="Proteomes" id="UP000789901">
    <property type="component" value="Unassembled WGS sequence"/>
</dbReference>
<protein>
    <submittedName>
        <fullName evidence="1">38307_t:CDS:1</fullName>
    </submittedName>
</protein>
<evidence type="ECO:0000313" key="1">
    <source>
        <dbReference type="EMBL" id="CAG8852841.1"/>
    </source>
</evidence>
<sequence length="135" mass="14975">PVPDDGKKKETIKIDTDKIKVTEDEKKEEFTIKVTNGPKDCKIDASIKVKSGKGTISGDSKQTIKADDDSVSFKVVVKDGDKATFTITLEDKDAKIKVSETIKIDKDKITVTEDKKKKEEFTIKVPFKVTNGPKD</sequence>
<keyword evidence="2" id="KW-1185">Reference proteome</keyword>
<organism evidence="1 2">
    <name type="scientific">Gigaspora margarita</name>
    <dbReference type="NCBI Taxonomy" id="4874"/>
    <lineage>
        <taxon>Eukaryota</taxon>
        <taxon>Fungi</taxon>
        <taxon>Fungi incertae sedis</taxon>
        <taxon>Mucoromycota</taxon>
        <taxon>Glomeromycotina</taxon>
        <taxon>Glomeromycetes</taxon>
        <taxon>Diversisporales</taxon>
        <taxon>Gigasporaceae</taxon>
        <taxon>Gigaspora</taxon>
    </lineage>
</organism>
<reference evidence="1 2" key="1">
    <citation type="submission" date="2021-06" db="EMBL/GenBank/DDBJ databases">
        <authorList>
            <person name="Kallberg Y."/>
            <person name="Tangrot J."/>
            <person name="Rosling A."/>
        </authorList>
    </citation>
    <scope>NUCLEOTIDE SEQUENCE [LARGE SCALE GENOMIC DNA]</scope>
    <source>
        <strain evidence="1 2">120-4 pot B 10/14</strain>
    </source>
</reference>
<proteinExistence type="predicted"/>
<gene>
    <name evidence="1" type="ORF">GMARGA_LOCUS41662</name>
</gene>
<comment type="caution">
    <text evidence="1">The sequence shown here is derived from an EMBL/GenBank/DDBJ whole genome shotgun (WGS) entry which is preliminary data.</text>
</comment>
<feature type="non-terminal residue" evidence="1">
    <location>
        <position position="135"/>
    </location>
</feature>
<accession>A0ABN7XC53</accession>